<feature type="transmembrane region" description="Helical" evidence="12">
    <location>
        <begin position="68"/>
        <end position="88"/>
    </location>
</feature>
<keyword evidence="14" id="KW-1185">Reference proteome</keyword>
<proteinExistence type="inferred from homology"/>
<evidence type="ECO:0000256" key="3">
    <source>
        <dbReference type="ARBA" id="ARBA00017689"/>
    </source>
</evidence>
<dbReference type="PANTHER" id="PTHR31586:SF1">
    <property type="entry name" value="CYTOCHROME C OXIDASE ASSEMBLY PROTEIN COX20, MITOCHONDRIAL"/>
    <property type="match status" value="1"/>
</dbReference>
<organism evidence="13 14">
    <name type="scientific">Lophiostoma macrostomum CBS 122681</name>
    <dbReference type="NCBI Taxonomy" id="1314788"/>
    <lineage>
        <taxon>Eukaryota</taxon>
        <taxon>Fungi</taxon>
        <taxon>Dikarya</taxon>
        <taxon>Ascomycota</taxon>
        <taxon>Pezizomycotina</taxon>
        <taxon>Dothideomycetes</taxon>
        <taxon>Pleosporomycetidae</taxon>
        <taxon>Pleosporales</taxon>
        <taxon>Lophiostomataceae</taxon>
        <taxon>Lophiostoma</taxon>
    </lineage>
</organism>
<evidence type="ECO:0000256" key="11">
    <source>
        <dbReference type="SAM" id="MobiDB-lite"/>
    </source>
</evidence>
<evidence type="ECO:0000256" key="1">
    <source>
        <dbReference type="ARBA" id="ARBA00004273"/>
    </source>
</evidence>
<keyword evidence="10" id="KW-0175">Coiled coil</keyword>
<accession>A0A6A6TQ52</accession>
<dbReference type="InterPro" id="IPR022533">
    <property type="entry name" value="Cox20"/>
</dbReference>
<comment type="similarity">
    <text evidence="2 9">Belongs to the COX20 family.</text>
</comment>
<evidence type="ECO:0000313" key="13">
    <source>
        <dbReference type="EMBL" id="KAF2661566.1"/>
    </source>
</evidence>
<evidence type="ECO:0000256" key="8">
    <source>
        <dbReference type="ARBA" id="ARBA00023136"/>
    </source>
</evidence>
<protein>
    <recommendedName>
        <fullName evidence="3 9">Cytochrome c oxidase assembly protein COX20, mitochondrial</fullName>
    </recommendedName>
</protein>
<keyword evidence="6 12" id="KW-1133">Transmembrane helix</keyword>
<comment type="subcellular location">
    <subcellularLocation>
        <location evidence="1 9">Mitochondrion inner membrane</location>
    </subcellularLocation>
</comment>
<keyword evidence="7 9" id="KW-0496">Mitochondrion</keyword>
<reference evidence="13" key="1">
    <citation type="journal article" date="2020" name="Stud. Mycol.">
        <title>101 Dothideomycetes genomes: a test case for predicting lifestyles and emergence of pathogens.</title>
        <authorList>
            <person name="Haridas S."/>
            <person name="Albert R."/>
            <person name="Binder M."/>
            <person name="Bloem J."/>
            <person name="Labutti K."/>
            <person name="Salamov A."/>
            <person name="Andreopoulos B."/>
            <person name="Baker S."/>
            <person name="Barry K."/>
            <person name="Bills G."/>
            <person name="Bluhm B."/>
            <person name="Cannon C."/>
            <person name="Castanera R."/>
            <person name="Culley D."/>
            <person name="Daum C."/>
            <person name="Ezra D."/>
            <person name="Gonzalez J."/>
            <person name="Henrissat B."/>
            <person name="Kuo A."/>
            <person name="Liang C."/>
            <person name="Lipzen A."/>
            <person name="Lutzoni F."/>
            <person name="Magnuson J."/>
            <person name="Mondo S."/>
            <person name="Nolan M."/>
            <person name="Ohm R."/>
            <person name="Pangilinan J."/>
            <person name="Park H.-J."/>
            <person name="Ramirez L."/>
            <person name="Alfaro M."/>
            <person name="Sun H."/>
            <person name="Tritt A."/>
            <person name="Yoshinaga Y."/>
            <person name="Zwiers L.-H."/>
            <person name="Turgeon B."/>
            <person name="Goodwin S."/>
            <person name="Spatafora J."/>
            <person name="Crous P."/>
            <person name="Grigoriev I."/>
        </authorList>
    </citation>
    <scope>NUCLEOTIDE SEQUENCE</scope>
    <source>
        <strain evidence="13">CBS 122681</strain>
    </source>
</reference>
<name>A0A6A6TQ52_9PLEO</name>
<comment type="function">
    <text evidence="9">Involved in the assembly of the cytochrome c oxidase complex.</text>
</comment>
<dbReference type="PIRSF" id="PIRSF007871">
    <property type="entry name" value="Cox20"/>
    <property type="match status" value="1"/>
</dbReference>
<evidence type="ECO:0000313" key="14">
    <source>
        <dbReference type="Proteomes" id="UP000799324"/>
    </source>
</evidence>
<evidence type="ECO:0000256" key="6">
    <source>
        <dbReference type="ARBA" id="ARBA00022989"/>
    </source>
</evidence>
<dbReference type="GO" id="GO:0005743">
    <property type="term" value="C:mitochondrial inner membrane"/>
    <property type="evidence" value="ECO:0007669"/>
    <property type="project" value="UniProtKB-SubCell"/>
</dbReference>
<feature type="transmembrane region" description="Helical" evidence="12">
    <location>
        <begin position="94"/>
        <end position="113"/>
    </location>
</feature>
<evidence type="ECO:0000256" key="9">
    <source>
        <dbReference type="PIRNR" id="PIRNR007871"/>
    </source>
</evidence>
<dbReference type="PANTHER" id="PTHR31586">
    <property type="entry name" value="CYTOCHROME C OXIDASE PROTEIN 20"/>
    <property type="match status" value="1"/>
</dbReference>
<dbReference type="Pfam" id="PF12597">
    <property type="entry name" value="Cox20"/>
    <property type="match status" value="1"/>
</dbReference>
<evidence type="ECO:0000256" key="10">
    <source>
        <dbReference type="SAM" id="Coils"/>
    </source>
</evidence>
<dbReference type="Proteomes" id="UP000799324">
    <property type="component" value="Unassembled WGS sequence"/>
</dbReference>
<evidence type="ECO:0000256" key="12">
    <source>
        <dbReference type="SAM" id="Phobius"/>
    </source>
</evidence>
<feature type="coiled-coil region" evidence="10">
    <location>
        <begin position="121"/>
        <end position="164"/>
    </location>
</feature>
<keyword evidence="8 9" id="KW-0472">Membrane</keyword>
<gene>
    <name evidence="13" type="ORF">K491DRAFT_587117</name>
</gene>
<evidence type="ECO:0000256" key="2">
    <source>
        <dbReference type="ARBA" id="ARBA00009575"/>
    </source>
</evidence>
<keyword evidence="5 9" id="KW-0999">Mitochondrion inner membrane</keyword>
<keyword evidence="4 12" id="KW-0812">Transmembrane</keyword>
<evidence type="ECO:0000256" key="4">
    <source>
        <dbReference type="ARBA" id="ARBA00022692"/>
    </source>
</evidence>
<evidence type="ECO:0000256" key="7">
    <source>
        <dbReference type="ARBA" id="ARBA00023128"/>
    </source>
</evidence>
<feature type="region of interest" description="Disordered" evidence="11">
    <location>
        <begin position="1"/>
        <end position="30"/>
    </location>
</feature>
<sequence>MADDTRQPNEQTPPRPKGPANIMPGGTAHTAGGTPADYEPKYFDVVKNLGSDYYLNFHKRPCVRDGQLIGIPAGFVGGSIAAIARMPVWKASNYAVFTWLIFSCGSYQYCQYFRSIEKDGMRQARELMEKKRATIEAKREARRRAKAEQARLEEERQKEIARRKTWGYWFDKNVRFW</sequence>
<dbReference type="AlphaFoldDB" id="A0A6A6TQ52"/>
<dbReference type="OrthoDB" id="14603at2759"/>
<dbReference type="GO" id="GO:0033617">
    <property type="term" value="P:mitochondrial respiratory chain complex IV assembly"/>
    <property type="evidence" value="ECO:0007669"/>
    <property type="project" value="InterPro"/>
</dbReference>
<dbReference type="EMBL" id="MU004293">
    <property type="protein sequence ID" value="KAF2661566.1"/>
    <property type="molecule type" value="Genomic_DNA"/>
</dbReference>
<evidence type="ECO:0000256" key="5">
    <source>
        <dbReference type="ARBA" id="ARBA00022792"/>
    </source>
</evidence>